<protein>
    <submittedName>
        <fullName evidence="3">DUF2892 domain-containing protein</fullName>
    </submittedName>
</protein>
<evidence type="ECO:0000313" key="3">
    <source>
        <dbReference type="EMBL" id="TQF74854.1"/>
    </source>
</evidence>
<comment type="caution">
    <text evidence="3">The sequence shown here is derived from an EMBL/GenBank/DDBJ whole genome shotgun (WGS) entry which is preliminary data.</text>
</comment>
<evidence type="ECO:0000256" key="1">
    <source>
        <dbReference type="SAM" id="Phobius"/>
    </source>
</evidence>
<keyword evidence="4" id="KW-1185">Reference proteome</keyword>
<accession>A0A541BR98</accession>
<feature type="transmembrane region" description="Helical" evidence="1">
    <location>
        <begin position="12"/>
        <end position="30"/>
    </location>
</feature>
<name>A0A541BR98_9NOCA</name>
<feature type="transmembrane region" description="Helical" evidence="1">
    <location>
        <begin position="36"/>
        <end position="58"/>
    </location>
</feature>
<evidence type="ECO:0000259" key="2">
    <source>
        <dbReference type="Pfam" id="PF11127"/>
    </source>
</evidence>
<keyword evidence="1" id="KW-1133">Transmembrane helix</keyword>
<dbReference type="OrthoDB" id="9799383at2"/>
<dbReference type="Gene3D" id="6.10.140.1340">
    <property type="match status" value="1"/>
</dbReference>
<dbReference type="AlphaFoldDB" id="A0A541BR98"/>
<reference evidence="3 4" key="1">
    <citation type="submission" date="2019-06" db="EMBL/GenBank/DDBJ databases">
        <title>Rhodococcus spaelei sp. nov., isolated from a cave.</title>
        <authorList>
            <person name="Lee S.D."/>
        </authorList>
    </citation>
    <scope>NUCLEOTIDE SEQUENCE [LARGE SCALE GENOMIC DNA]</scope>
    <source>
        <strain evidence="3 4">C9-5</strain>
    </source>
</reference>
<organism evidence="3 4">
    <name type="scientific">Rhodococcus spelaei</name>
    <dbReference type="NCBI Taxonomy" id="2546320"/>
    <lineage>
        <taxon>Bacteria</taxon>
        <taxon>Bacillati</taxon>
        <taxon>Actinomycetota</taxon>
        <taxon>Actinomycetes</taxon>
        <taxon>Mycobacteriales</taxon>
        <taxon>Nocardiaceae</taxon>
        <taxon>Rhodococcus</taxon>
    </lineage>
</organism>
<dbReference type="Proteomes" id="UP000316256">
    <property type="component" value="Unassembled WGS sequence"/>
</dbReference>
<keyword evidence="1" id="KW-0472">Membrane</keyword>
<gene>
    <name evidence="3" type="ORF">FK531_01895</name>
</gene>
<feature type="domain" description="Inner membrane protein YgaP-like transmembrane" evidence="2">
    <location>
        <begin position="11"/>
        <end position="64"/>
    </location>
</feature>
<evidence type="ECO:0000313" key="4">
    <source>
        <dbReference type="Proteomes" id="UP000316256"/>
    </source>
</evidence>
<dbReference type="Pfam" id="PF11127">
    <property type="entry name" value="YgaP-like_TM"/>
    <property type="match status" value="1"/>
</dbReference>
<dbReference type="EMBL" id="VIGH01000001">
    <property type="protein sequence ID" value="TQF74854.1"/>
    <property type="molecule type" value="Genomic_DNA"/>
</dbReference>
<proteinExistence type="predicted"/>
<dbReference type="RefSeq" id="WP_142094938.1">
    <property type="nucleotide sequence ID" value="NZ_VIGH01000001.1"/>
</dbReference>
<keyword evidence="1" id="KW-0812">Transmembrane</keyword>
<sequence>MKTLPRHQGWTVERVVPLMAGVMILLSVALTLAFSAWWLLLTGFVGANLVFYAAIGWCPASLAMEKFGLERASCRTPAGV</sequence>
<dbReference type="InterPro" id="IPR021309">
    <property type="entry name" value="YgaP-like_TM"/>
</dbReference>